<name>A0AAX4HDH9_9ASCO</name>
<feature type="region of interest" description="Disordered" evidence="2">
    <location>
        <begin position="348"/>
        <end position="411"/>
    </location>
</feature>
<keyword evidence="5" id="KW-1185">Reference proteome</keyword>
<dbReference type="Proteomes" id="UP001338582">
    <property type="component" value="Chromosome 4"/>
</dbReference>
<evidence type="ECO:0000256" key="1">
    <source>
        <dbReference type="PROSITE-ProRule" id="PRU00094"/>
    </source>
</evidence>
<dbReference type="KEGG" id="asau:88174934"/>
<proteinExistence type="predicted"/>
<gene>
    <name evidence="4" type="ORF">PUMCH_003871</name>
</gene>
<dbReference type="GO" id="GO:0006355">
    <property type="term" value="P:regulation of DNA-templated transcription"/>
    <property type="evidence" value="ECO:0007669"/>
    <property type="project" value="InterPro"/>
</dbReference>
<feature type="domain" description="GATA-type" evidence="3">
    <location>
        <begin position="415"/>
        <end position="452"/>
    </location>
</feature>
<dbReference type="GO" id="GO:0008270">
    <property type="term" value="F:zinc ion binding"/>
    <property type="evidence" value="ECO:0007669"/>
    <property type="project" value="UniProtKB-KW"/>
</dbReference>
<dbReference type="InterPro" id="IPR000679">
    <property type="entry name" value="Znf_GATA"/>
</dbReference>
<dbReference type="Pfam" id="PF00320">
    <property type="entry name" value="GATA"/>
    <property type="match status" value="1"/>
</dbReference>
<dbReference type="GO" id="GO:0043565">
    <property type="term" value="F:sequence-specific DNA binding"/>
    <property type="evidence" value="ECO:0007669"/>
    <property type="project" value="InterPro"/>
</dbReference>
<feature type="compositionally biased region" description="Polar residues" evidence="2">
    <location>
        <begin position="377"/>
        <end position="387"/>
    </location>
</feature>
<dbReference type="InterPro" id="IPR013088">
    <property type="entry name" value="Znf_NHR/GATA"/>
</dbReference>
<dbReference type="AlphaFoldDB" id="A0AAX4HDH9"/>
<dbReference type="GeneID" id="88174934"/>
<evidence type="ECO:0000256" key="2">
    <source>
        <dbReference type="SAM" id="MobiDB-lite"/>
    </source>
</evidence>
<dbReference type="SMART" id="SM00401">
    <property type="entry name" value="ZnF_GATA"/>
    <property type="match status" value="1"/>
</dbReference>
<accession>A0AAX4HDH9</accession>
<evidence type="ECO:0000313" key="5">
    <source>
        <dbReference type="Proteomes" id="UP001338582"/>
    </source>
</evidence>
<dbReference type="PROSITE" id="PS50114">
    <property type="entry name" value="GATA_ZN_FINGER_2"/>
    <property type="match status" value="1"/>
</dbReference>
<keyword evidence="1" id="KW-0479">Metal-binding</keyword>
<organism evidence="4 5">
    <name type="scientific">Australozyma saopauloensis</name>
    <dbReference type="NCBI Taxonomy" id="291208"/>
    <lineage>
        <taxon>Eukaryota</taxon>
        <taxon>Fungi</taxon>
        <taxon>Dikarya</taxon>
        <taxon>Ascomycota</taxon>
        <taxon>Saccharomycotina</taxon>
        <taxon>Pichiomycetes</taxon>
        <taxon>Metschnikowiaceae</taxon>
        <taxon>Australozyma</taxon>
    </lineage>
</organism>
<protein>
    <recommendedName>
        <fullName evidence="3">GATA-type domain-containing protein</fullName>
    </recommendedName>
</protein>
<dbReference type="EMBL" id="CP138897">
    <property type="protein sequence ID" value="WPK26516.1"/>
    <property type="molecule type" value="Genomic_DNA"/>
</dbReference>
<reference evidence="4 5" key="1">
    <citation type="submission" date="2023-10" db="EMBL/GenBank/DDBJ databases">
        <title>Draft Genome Sequence of Candida saopaulonensis from a very Premature Infant with Sepsis.</title>
        <authorList>
            <person name="Ning Y."/>
            <person name="Dai R."/>
            <person name="Xiao M."/>
            <person name="Xu Y."/>
            <person name="Yan Q."/>
            <person name="Zhang L."/>
        </authorList>
    </citation>
    <scope>NUCLEOTIDE SEQUENCE [LARGE SCALE GENOMIC DNA]</scope>
    <source>
        <strain evidence="4 5">19XY460</strain>
    </source>
</reference>
<feature type="region of interest" description="Disordered" evidence="2">
    <location>
        <begin position="34"/>
        <end position="54"/>
    </location>
</feature>
<dbReference type="CDD" id="cd00202">
    <property type="entry name" value="ZnF_GATA"/>
    <property type="match status" value="1"/>
</dbReference>
<keyword evidence="1" id="KW-0862">Zinc</keyword>
<keyword evidence="1" id="KW-0863">Zinc-finger</keyword>
<dbReference type="SUPFAM" id="SSF57716">
    <property type="entry name" value="Glucocorticoid receptor-like (DNA-binding domain)"/>
    <property type="match status" value="1"/>
</dbReference>
<sequence length="501" mass="55615">MSVALPAMFRDQVNTSMARGAQDNLSGMLSHLQSAPQKLRSESPIAQSSPDARPPVLTLKRTYSAHDLIDSSVVNTNIHKRPCLLLPPSSAIHSLFLDPLGSQQGSLADAAVVVPQQKEHEEPKITLPSLNDALAHIEQKRHSAPTVSQDYPDTCQPHDEQWRYGLLDTIRKTKPTEIATAPVTKPKLPSIQELNSREKPLFDSRVAHKGLPAFPVRKVNFPYESNYTYLNQTYMKDVEQYPEYLELAQSLVLLSRPQPQTNPLVYAYNAGSRNPGLRIQTQHYQQHPQLHAQHFPYAQEAHLNKTMMQHGLPTPQLATFSAPMAYAQGYIPAPKSAPLPSISQIAYGTPDSSFETKPPSPSGLRKEKSFSGHPVSVNMNNMQSNGRTRFIPITPPSVKNKTRSELMKSPSRVPPALPRMCISCGSDLSPCWRPSWSPKEGQLCNSCGLRYKKTAARCLNDQCRRIPAKGEWNSMVSKGMALYDGVEAYSCLGCGYKVETK</sequence>
<dbReference type="PROSITE" id="PS00344">
    <property type="entry name" value="GATA_ZN_FINGER_1"/>
    <property type="match status" value="1"/>
</dbReference>
<evidence type="ECO:0000259" key="3">
    <source>
        <dbReference type="PROSITE" id="PS50114"/>
    </source>
</evidence>
<dbReference type="Gene3D" id="3.30.50.10">
    <property type="entry name" value="Erythroid Transcription Factor GATA-1, subunit A"/>
    <property type="match status" value="1"/>
</dbReference>
<dbReference type="RefSeq" id="XP_062878897.1">
    <property type="nucleotide sequence ID" value="XM_063022827.1"/>
</dbReference>
<evidence type="ECO:0000313" key="4">
    <source>
        <dbReference type="EMBL" id="WPK26516.1"/>
    </source>
</evidence>